<keyword evidence="3" id="KW-0539">Nucleus</keyword>
<proteinExistence type="predicted"/>
<feature type="coiled-coil region" evidence="4">
    <location>
        <begin position="39"/>
        <end position="109"/>
    </location>
</feature>
<dbReference type="Pfam" id="PF09798">
    <property type="entry name" value="LCD1"/>
    <property type="match status" value="1"/>
</dbReference>
<evidence type="ECO:0000313" key="5">
    <source>
        <dbReference type="EMBL" id="RKP29462.1"/>
    </source>
</evidence>
<dbReference type="OrthoDB" id="4078000at2759"/>
<evidence type="ECO:0008006" key="7">
    <source>
        <dbReference type="Google" id="ProtNLM"/>
    </source>
</evidence>
<protein>
    <recommendedName>
        <fullName evidence="7">DNA damage checkpoint protein LCD1</fullName>
    </recommendedName>
</protein>
<keyword evidence="2" id="KW-0227">DNA damage</keyword>
<dbReference type="GO" id="GO:0000077">
    <property type="term" value="P:DNA damage checkpoint signaling"/>
    <property type="evidence" value="ECO:0007669"/>
    <property type="project" value="InterPro"/>
</dbReference>
<accession>A0A4P9ZAY6</accession>
<evidence type="ECO:0000256" key="2">
    <source>
        <dbReference type="ARBA" id="ARBA00022763"/>
    </source>
</evidence>
<evidence type="ECO:0000256" key="4">
    <source>
        <dbReference type="SAM" id="Coils"/>
    </source>
</evidence>
<name>A0A4P9ZAY6_9ASCO</name>
<comment type="subcellular location">
    <subcellularLocation>
        <location evidence="1">Nucleus</location>
    </subcellularLocation>
</comment>
<organism evidence="5 6">
    <name type="scientific">Metschnikowia bicuspidata</name>
    <dbReference type="NCBI Taxonomy" id="27322"/>
    <lineage>
        <taxon>Eukaryota</taxon>
        <taxon>Fungi</taxon>
        <taxon>Dikarya</taxon>
        <taxon>Ascomycota</taxon>
        <taxon>Saccharomycotina</taxon>
        <taxon>Pichiomycetes</taxon>
        <taxon>Metschnikowiaceae</taxon>
        <taxon>Metschnikowia</taxon>
    </lineage>
</organism>
<dbReference type="EMBL" id="ML004486">
    <property type="protein sequence ID" value="RKP29462.1"/>
    <property type="molecule type" value="Genomic_DNA"/>
</dbReference>
<dbReference type="GO" id="GO:0005634">
    <property type="term" value="C:nucleus"/>
    <property type="evidence" value="ECO:0007669"/>
    <property type="project" value="UniProtKB-SubCell"/>
</dbReference>
<evidence type="ECO:0000256" key="1">
    <source>
        <dbReference type="ARBA" id="ARBA00004123"/>
    </source>
</evidence>
<keyword evidence="6" id="KW-1185">Reference proteome</keyword>
<evidence type="ECO:0000256" key="3">
    <source>
        <dbReference type="ARBA" id="ARBA00023242"/>
    </source>
</evidence>
<dbReference type="Proteomes" id="UP000268321">
    <property type="component" value="Unassembled WGS sequence"/>
</dbReference>
<dbReference type="AlphaFoldDB" id="A0A4P9ZAY6"/>
<sequence length="674" mass="76448">MSYSDFGDDDEETLQLLRMTHNPPNPAQNGHLDASLADLFRAQGEIAILRAQLESLQQLKVAEAARLNGQLGSVRDEAKDQIEALKLTVEKLEDEKRFLRNEVKLLSAIKRRKVPQKDSSDSLVVPAEKTPEASATIKFGEVQVHDDWLQLCHHLWHYTISGADRTVMKMLGRVCLSKPLSVGPDFHVAANAPVLSQLWDYFLNLRMLRLDVAVQTFSVLVFAFVHRLLEAYHGGSSELLLSVPFLLSLVYAAATFKLLAITELLATRLIVDVCKVVEKFVFVLQLNDEEEEALMGHENVTYQQRLLENFTLVVGLDLLELLALVLTQYWPEAVRNHWLKHVFDRELFQAILPESTERLVSTFQINVVFNVVEILSASLTETGFADGSDEHNRILVKSLIKAFLMDIDIKDDFLFYGLNRCLGNNNDWSALSAVIPEEFPPFLHGALTAMPCPVRPRKRGEMELFRIRLEHDCHLLSLRMRIATLLESMIVAGMSNIVNLRENIKLIVRVLGFEQNLIMQQPRYQFVHMRILIIAVLVRVLYYIIDEHKNVNTLIYPETLYELLVVLMRIAFAADSLSSDAHALLAEVRSRGAVDLAVFNAACELRSRELAHLPVYRSATAQDPQLADIESSFPNGLEFPYDSETIEIAREILGACLNHDEADNLYYNMYSQSV</sequence>
<dbReference type="InterPro" id="IPR018622">
    <property type="entry name" value="DNA_damage_chkpnt_Lcd1"/>
</dbReference>
<gene>
    <name evidence="5" type="ORF">METBISCDRAFT_24208</name>
</gene>
<reference evidence="6" key="1">
    <citation type="journal article" date="2018" name="Nat. Microbiol.">
        <title>Leveraging single-cell genomics to expand the fungal tree of life.</title>
        <authorList>
            <person name="Ahrendt S.R."/>
            <person name="Quandt C.A."/>
            <person name="Ciobanu D."/>
            <person name="Clum A."/>
            <person name="Salamov A."/>
            <person name="Andreopoulos B."/>
            <person name="Cheng J.F."/>
            <person name="Woyke T."/>
            <person name="Pelin A."/>
            <person name="Henrissat B."/>
            <person name="Reynolds N.K."/>
            <person name="Benny G.L."/>
            <person name="Smith M.E."/>
            <person name="James T.Y."/>
            <person name="Grigoriev I.V."/>
        </authorList>
    </citation>
    <scope>NUCLEOTIDE SEQUENCE [LARGE SCALE GENOMIC DNA]</scope>
    <source>
        <strain evidence="6">Baker2002</strain>
    </source>
</reference>
<evidence type="ECO:0000313" key="6">
    <source>
        <dbReference type="Proteomes" id="UP000268321"/>
    </source>
</evidence>
<keyword evidence="4" id="KW-0175">Coiled coil</keyword>